<protein>
    <recommendedName>
        <fullName evidence="2">Pyridoxamine 5'-phosphate oxidase N-terminal domain-containing protein</fullName>
    </recommendedName>
</protein>
<dbReference type="OrthoDB" id="5738083at2"/>
<dbReference type="InterPro" id="IPR019965">
    <property type="entry name" value="PPOX_F420-dep_Rv2061_put"/>
</dbReference>
<evidence type="ECO:0000313" key="3">
    <source>
        <dbReference type="EMBL" id="RDI55781.1"/>
    </source>
</evidence>
<name>A0A370HEX1_9NOCA</name>
<dbReference type="InterPro" id="IPR011576">
    <property type="entry name" value="Pyridox_Oxase_N"/>
</dbReference>
<organism evidence="3 4">
    <name type="scientific">Nocardia mexicana</name>
    <dbReference type="NCBI Taxonomy" id="279262"/>
    <lineage>
        <taxon>Bacteria</taxon>
        <taxon>Bacillati</taxon>
        <taxon>Actinomycetota</taxon>
        <taxon>Actinomycetes</taxon>
        <taxon>Mycobacteriales</taxon>
        <taxon>Nocardiaceae</taxon>
        <taxon>Nocardia</taxon>
    </lineage>
</organism>
<dbReference type="InterPro" id="IPR012349">
    <property type="entry name" value="Split_barrel_FMN-bd"/>
</dbReference>
<dbReference type="InterPro" id="IPR052019">
    <property type="entry name" value="F420H2_bilvrd_red/Heme_oxyg"/>
</dbReference>
<comment type="caution">
    <text evidence="3">The sequence shown here is derived from an EMBL/GenBank/DDBJ whole genome shotgun (WGS) entry which is preliminary data.</text>
</comment>
<evidence type="ECO:0000256" key="1">
    <source>
        <dbReference type="ARBA" id="ARBA00023002"/>
    </source>
</evidence>
<evidence type="ECO:0000259" key="2">
    <source>
        <dbReference type="Pfam" id="PF01243"/>
    </source>
</evidence>
<feature type="domain" description="Pyridoxamine 5'-phosphate oxidase N-terminal" evidence="2">
    <location>
        <begin position="10"/>
        <end position="122"/>
    </location>
</feature>
<reference evidence="3 4" key="1">
    <citation type="submission" date="2018-07" db="EMBL/GenBank/DDBJ databases">
        <title>Genomic Encyclopedia of Type Strains, Phase IV (KMG-IV): sequencing the most valuable type-strain genomes for metagenomic binning, comparative biology and taxonomic classification.</title>
        <authorList>
            <person name="Goeker M."/>
        </authorList>
    </citation>
    <scope>NUCLEOTIDE SEQUENCE [LARGE SCALE GENOMIC DNA]</scope>
    <source>
        <strain evidence="3 4">DSM 44952</strain>
    </source>
</reference>
<dbReference type="PANTHER" id="PTHR35176:SF11">
    <property type="entry name" value="PYRIDOXAMINE 5'-PHOSPHATE OXIDASE FAMILY PROTEIN"/>
    <property type="match status" value="1"/>
</dbReference>
<sequence>MTWSEIGAGKYAMLTTYKKDGSPIGSPVWLAPQDGRIVVAANGDSWKIKRIRRNPNVTLQLCNARGTTTRGDVVDGHAEIIDTAETRQVRALIRQKYGIVGALVAWAGKLRGPDNTVGISITPAAPRA</sequence>
<keyword evidence="4" id="KW-1185">Reference proteome</keyword>
<proteinExistence type="predicted"/>
<dbReference type="GO" id="GO:0005829">
    <property type="term" value="C:cytosol"/>
    <property type="evidence" value="ECO:0007669"/>
    <property type="project" value="TreeGrafter"/>
</dbReference>
<gene>
    <name evidence="3" type="ORF">DFR68_101615</name>
</gene>
<dbReference type="NCBIfam" id="TIGR03666">
    <property type="entry name" value="Rv2061_F420"/>
    <property type="match status" value="1"/>
</dbReference>
<dbReference type="EMBL" id="QQAZ01000001">
    <property type="protein sequence ID" value="RDI55781.1"/>
    <property type="molecule type" value="Genomic_DNA"/>
</dbReference>
<dbReference type="GO" id="GO:0016627">
    <property type="term" value="F:oxidoreductase activity, acting on the CH-CH group of donors"/>
    <property type="evidence" value="ECO:0007669"/>
    <property type="project" value="TreeGrafter"/>
</dbReference>
<evidence type="ECO:0000313" key="4">
    <source>
        <dbReference type="Proteomes" id="UP000255355"/>
    </source>
</evidence>
<dbReference type="RefSeq" id="WP_068021971.1">
    <property type="nucleotide sequence ID" value="NZ_QQAZ01000001.1"/>
</dbReference>
<dbReference type="PANTHER" id="PTHR35176">
    <property type="entry name" value="HEME OXYGENASE HI_0854-RELATED"/>
    <property type="match status" value="1"/>
</dbReference>
<dbReference type="STRING" id="1210089.GCA_001613165_04162"/>
<dbReference type="AlphaFoldDB" id="A0A370HEX1"/>
<dbReference type="GO" id="GO:0070967">
    <property type="term" value="F:coenzyme F420 binding"/>
    <property type="evidence" value="ECO:0007669"/>
    <property type="project" value="TreeGrafter"/>
</dbReference>
<accession>A0A370HEX1</accession>
<dbReference type="Gene3D" id="2.30.110.10">
    <property type="entry name" value="Electron Transport, Fmn-binding Protein, Chain A"/>
    <property type="match status" value="1"/>
</dbReference>
<dbReference type="Pfam" id="PF01243">
    <property type="entry name" value="PNPOx_N"/>
    <property type="match status" value="1"/>
</dbReference>
<dbReference type="Proteomes" id="UP000255355">
    <property type="component" value="Unassembled WGS sequence"/>
</dbReference>
<dbReference type="SUPFAM" id="SSF50475">
    <property type="entry name" value="FMN-binding split barrel"/>
    <property type="match status" value="1"/>
</dbReference>
<keyword evidence="1" id="KW-0560">Oxidoreductase</keyword>